<evidence type="ECO:0000313" key="2">
    <source>
        <dbReference type="Proteomes" id="UP000827440"/>
    </source>
</evidence>
<accession>A0AAE7V426</accession>
<dbReference type="KEGG" id="vg:75691075"/>
<dbReference type="GeneID" id="75691075"/>
<proteinExistence type="predicted"/>
<keyword evidence="2" id="KW-1185">Reference proteome</keyword>
<sequence>MPTIDLNEKRDLLVRREDIIATIRTSITDGEILEDIIESVERQVVARCAELGRVSIPYFGAFVPNEGKLDAIEHQHVMKVHRDTMSREEYMEFKKNLLRERFKVRRGFRSRTIIINRTIRLNRNHADRILKRFRSDRWFRLYFYLYAHMGAHDTLDYYASQTVEL</sequence>
<evidence type="ECO:0000313" key="1">
    <source>
        <dbReference type="EMBL" id="QWM89938.1"/>
    </source>
</evidence>
<reference evidence="1 2" key="1">
    <citation type="submission" date="2021-04" db="EMBL/GenBank/DDBJ databases">
        <authorList>
            <person name="Shkoporov A.N."/>
            <person name="Stockdale S.R."/>
            <person name="Guerin E."/>
            <person name="Ross R.P."/>
            <person name="Hill C."/>
        </authorList>
    </citation>
    <scope>NUCLEOTIDE SEQUENCE [LARGE SCALE GENOMIC DNA]</scope>
    <source>
        <strain evidence="2">cr54_1</strain>
    </source>
</reference>
<protein>
    <submittedName>
        <fullName evidence="1">Site-specific recombination co-factor, IHF</fullName>
    </submittedName>
</protein>
<organism evidence="1 2">
    <name type="scientific">uncultured phage cr54_1</name>
    <dbReference type="NCBI Taxonomy" id="2986398"/>
    <lineage>
        <taxon>Viruses</taxon>
        <taxon>Duplodnaviria</taxon>
        <taxon>Heunggongvirae</taxon>
        <taxon>Uroviricota</taxon>
        <taxon>Caudoviricetes</taxon>
        <taxon>Crassvirales</taxon>
        <taxon>Intestiviridae</taxon>
        <taxon>Churivirinae</taxon>
        <taxon>Jahgtovirus</taxon>
        <taxon>Jahgtovirus intestinalis</taxon>
    </lineage>
</organism>
<dbReference type="RefSeq" id="YP_010359510.1">
    <property type="nucleotide sequence ID" value="NC_062774.1"/>
</dbReference>
<dbReference type="Proteomes" id="UP000827440">
    <property type="component" value="Segment"/>
</dbReference>
<dbReference type="EMBL" id="MZ130484">
    <property type="protein sequence ID" value="QWM89938.1"/>
    <property type="molecule type" value="Genomic_DNA"/>
</dbReference>
<name>A0AAE7V426_9CAUD</name>
<gene>
    <name evidence="1" type="primary">gp_20483</name>
</gene>